<dbReference type="AlphaFoldDB" id="A0AA39KRG6"/>
<proteinExistence type="predicted"/>
<name>A0AA39KRG6_9HYME</name>
<organism evidence="2 3">
    <name type="scientific">Microctonus aethiopoides</name>
    <dbReference type="NCBI Taxonomy" id="144406"/>
    <lineage>
        <taxon>Eukaryota</taxon>
        <taxon>Metazoa</taxon>
        <taxon>Ecdysozoa</taxon>
        <taxon>Arthropoda</taxon>
        <taxon>Hexapoda</taxon>
        <taxon>Insecta</taxon>
        <taxon>Pterygota</taxon>
        <taxon>Neoptera</taxon>
        <taxon>Endopterygota</taxon>
        <taxon>Hymenoptera</taxon>
        <taxon>Apocrita</taxon>
        <taxon>Ichneumonoidea</taxon>
        <taxon>Braconidae</taxon>
        <taxon>Euphorinae</taxon>
        <taxon>Microctonus</taxon>
    </lineage>
</organism>
<evidence type="ECO:0000256" key="1">
    <source>
        <dbReference type="SAM" id="Phobius"/>
    </source>
</evidence>
<comment type="caution">
    <text evidence="2">The sequence shown here is derived from an EMBL/GenBank/DDBJ whole genome shotgun (WGS) entry which is preliminary data.</text>
</comment>
<protein>
    <submittedName>
        <fullName evidence="2">Uncharacterized protein</fullName>
    </submittedName>
</protein>
<keyword evidence="1" id="KW-1133">Transmembrane helix</keyword>
<gene>
    <name evidence="2" type="ORF">PV328_008804</name>
</gene>
<sequence>MRKIIDTRQWSWLLWNSMILLLFIAINNFVSTMAAPRPNTFSAENYDDSINFLLERQYEDERKLKEIQLEVQAVRAKLQETLQHQPIQPEYSDGELDEMLPIPSAVVQHESMSQGKRQNYMTLCHFKICNLGRKRKL</sequence>
<feature type="transmembrane region" description="Helical" evidence="1">
    <location>
        <begin position="12"/>
        <end position="30"/>
    </location>
</feature>
<keyword evidence="3" id="KW-1185">Reference proteome</keyword>
<keyword evidence="1" id="KW-0812">Transmembrane</keyword>
<keyword evidence="1" id="KW-0472">Membrane</keyword>
<dbReference type="Proteomes" id="UP001168990">
    <property type="component" value="Unassembled WGS sequence"/>
</dbReference>
<reference evidence="2" key="1">
    <citation type="journal article" date="2023" name="bioRxiv">
        <title>Scaffold-level genome assemblies of two parasitoid biocontrol wasps reveal the parthenogenesis mechanism and an associated novel virus.</title>
        <authorList>
            <person name="Inwood S."/>
            <person name="Skelly J."/>
            <person name="Guhlin J."/>
            <person name="Harrop T."/>
            <person name="Goldson S."/>
            <person name="Dearden P."/>
        </authorList>
    </citation>
    <scope>NUCLEOTIDE SEQUENCE</scope>
    <source>
        <strain evidence="2">Irish</strain>
        <tissue evidence="2">Whole body</tissue>
    </source>
</reference>
<accession>A0AA39KRG6</accession>
<evidence type="ECO:0000313" key="3">
    <source>
        <dbReference type="Proteomes" id="UP001168990"/>
    </source>
</evidence>
<evidence type="ECO:0000313" key="2">
    <source>
        <dbReference type="EMBL" id="KAK0171039.1"/>
    </source>
</evidence>
<reference evidence="2" key="2">
    <citation type="submission" date="2023-03" db="EMBL/GenBank/DDBJ databases">
        <authorList>
            <person name="Inwood S.N."/>
            <person name="Skelly J.G."/>
            <person name="Guhlin J."/>
            <person name="Harrop T.W.R."/>
            <person name="Goldson S.G."/>
            <person name="Dearden P.K."/>
        </authorList>
    </citation>
    <scope>NUCLEOTIDE SEQUENCE</scope>
    <source>
        <strain evidence="2">Irish</strain>
        <tissue evidence="2">Whole body</tissue>
    </source>
</reference>
<dbReference type="EMBL" id="JAQQBS010000003">
    <property type="protein sequence ID" value="KAK0171039.1"/>
    <property type="molecule type" value="Genomic_DNA"/>
</dbReference>